<dbReference type="Pfam" id="PF00589">
    <property type="entry name" value="Phage_integrase"/>
    <property type="match status" value="1"/>
</dbReference>
<sequence length="161" mass="18452">MWLSLSMSEIRGLRAGDIKNGVLTVRRAVVDVDGLPVAKDTVKAYERARQLTVPPYVLALIEQTEAWKAVKGPIVTLSGQSIYKRLGRLLTKNNLPHISFHDLRHVNASVMHMLNVPDKYAMERGGWKTDRIMKNVYQNTFAPERQEIDRRIDTYFEGFIK</sequence>
<proteinExistence type="predicted"/>
<keyword evidence="1" id="KW-0233">DNA recombination</keyword>
<reference evidence="3" key="1">
    <citation type="submission" date="2019-08" db="EMBL/GenBank/DDBJ databases">
        <authorList>
            <person name="Kucharzyk K."/>
            <person name="Murdoch R.W."/>
            <person name="Higgins S."/>
            <person name="Loffler F."/>
        </authorList>
    </citation>
    <scope>NUCLEOTIDE SEQUENCE</scope>
</reference>
<organism evidence="3">
    <name type="scientific">bioreactor metagenome</name>
    <dbReference type="NCBI Taxonomy" id="1076179"/>
    <lineage>
        <taxon>unclassified sequences</taxon>
        <taxon>metagenomes</taxon>
        <taxon>ecological metagenomes</taxon>
    </lineage>
</organism>
<accession>A0A645I1Z9</accession>
<dbReference type="GO" id="GO:0015074">
    <property type="term" value="P:DNA integration"/>
    <property type="evidence" value="ECO:0007669"/>
    <property type="project" value="InterPro"/>
</dbReference>
<protein>
    <recommendedName>
        <fullName evidence="2">Tyr recombinase domain-containing protein</fullName>
    </recommendedName>
</protein>
<dbReference type="PROSITE" id="PS51898">
    <property type="entry name" value="TYR_RECOMBINASE"/>
    <property type="match status" value="1"/>
</dbReference>
<dbReference type="AlphaFoldDB" id="A0A645I1Z9"/>
<dbReference type="SUPFAM" id="SSF56349">
    <property type="entry name" value="DNA breaking-rejoining enzymes"/>
    <property type="match status" value="1"/>
</dbReference>
<dbReference type="InterPro" id="IPR002104">
    <property type="entry name" value="Integrase_catalytic"/>
</dbReference>
<evidence type="ECO:0000256" key="1">
    <source>
        <dbReference type="ARBA" id="ARBA00023172"/>
    </source>
</evidence>
<dbReference type="EMBL" id="VSSQ01104336">
    <property type="protein sequence ID" value="MPN44876.1"/>
    <property type="molecule type" value="Genomic_DNA"/>
</dbReference>
<name>A0A645I1Z9_9ZZZZ</name>
<dbReference type="InterPro" id="IPR013762">
    <property type="entry name" value="Integrase-like_cat_sf"/>
</dbReference>
<dbReference type="Gene3D" id="1.10.443.10">
    <property type="entry name" value="Intergrase catalytic core"/>
    <property type="match status" value="1"/>
</dbReference>
<gene>
    <name evidence="3" type="ORF">SDC9_192443</name>
</gene>
<evidence type="ECO:0000259" key="2">
    <source>
        <dbReference type="PROSITE" id="PS51898"/>
    </source>
</evidence>
<dbReference type="GO" id="GO:0003677">
    <property type="term" value="F:DNA binding"/>
    <property type="evidence" value="ECO:0007669"/>
    <property type="project" value="InterPro"/>
</dbReference>
<dbReference type="GO" id="GO:0006310">
    <property type="term" value="P:DNA recombination"/>
    <property type="evidence" value="ECO:0007669"/>
    <property type="project" value="UniProtKB-KW"/>
</dbReference>
<comment type="caution">
    <text evidence="3">The sequence shown here is derived from an EMBL/GenBank/DDBJ whole genome shotgun (WGS) entry which is preliminary data.</text>
</comment>
<feature type="domain" description="Tyr recombinase" evidence="2">
    <location>
        <begin position="1"/>
        <end position="150"/>
    </location>
</feature>
<evidence type="ECO:0000313" key="3">
    <source>
        <dbReference type="EMBL" id="MPN44876.1"/>
    </source>
</evidence>
<dbReference type="InterPro" id="IPR011010">
    <property type="entry name" value="DNA_brk_join_enz"/>
</dbReference>